<protein>
    <recommendedName>
        <fullName evidence="3">ArnR1-like winged helix-turn-helix domain-containing protein</fullName>
    </recommendedName>
</protein>
<dbReference type="Proteomes" id="UP000315399">
    <property type="component" value="Unassembled WGS sequence"/>
</dbReference>
<name>A0A523BBV6_9CREN</name>
<comment type="caution">
    <text evidence="1">The sequence shown here is derived from an EMBL/GenBank/DDBJ whole genome shotgun (WGS) entry which is preliminary data.</text>
</comment>
<sequence>MRDIYELTPSMRLLLTMHNISAVSTESAKRLDDLRCFSDLKNHELREALRELLSHGYVVEREGAYYLSSLGISVVRSVYT</sequence>
<evidence type="ECO:0000313" key="1">
    <source>
        <dbReference type="EMBL" id="TDA38342.1"/>
    </source>
</evidence>
<evidence type="ECO:0008006" key="3">
    <source>
        <dbReference type="Google" id="ProtNLM"/>
    </source>
</evidence>
<accession>A0A523BBV6</accession>
<organism evidence="1 2">
    <name type="scientific">Thermoproteota archaeon</name>
    <dbReference type="NCBI Taxonomy" id="2056631"/>
    <lineage>
        <taxon>Archaea</taxon>
        <taxon>Thermoproteota</taxon>
    </lineage>
</organism>
<evidence type="ECO:0000313" key="2">
    <source>
        <dbReference type="Proteomes" id="UP000315399"/>
    </source>
</evidence>
<gene>
    <name evidence="1" type="ORF">DSO08_04385</name>
</gene>
<reference evidence="1 2" key="1">
    <citation type="journal article" date="2019" name="Nat. Microbiol.">
        <title>Expanding anaerobic alkane metabolism in the domain of Archaea.</title>
        <authorList>
            <person name="Wang Y."/>
            <person name="Wegener G."/>
            <person name="Hou J."/>
            <person name="Wang F."/>
            <person name="Xiao X."/>
        </authorList>
    </citation>
    <scope>NUCLEOTIDE SEQUENCE [LARGE SCALE GENOMIC DNA]</scope>
    <source>
        <strain evidence="1">WYZ-LMO10</strain>
    </source>
</reference>
<dbReference type="EMBL" id="QNVH01000041">
    <property type="protein sequence ID" value="TDA38342.1"/>
    <property type="molecule type" value="Genomic_DNA"/>
</dbReference>
<proteinExistence type="predicted"/>
<dbReference type="AlphaFoldDB" id="A0A523BBV6"/>